<gene>
    <name evidence="2" type="ORF">B0A48_10209</name>
</gene>
<keyword evidence="1" id="KW-1133">Transmembrane helix</keyword>
<sequence>MPSHKGTYALLKDEANRRLLDSRHALITTPLRAYRQLLHPSASDHGTRPTEWELDWATFCWLVPHIPLACLVAMSCSVGILGMGYAFAWLHHYDPSADGVQQAQRPPRFGVLAWSGLVALLYGTTMYVMLTDDADSGVDIDEALWQMLVGLAALMSAIAAVLFGAVMFVAMLKLAKEVYHNLYWPAHESEKAQQSPLLPQS</sequence>
<keyword evidence="1" id="KW-0472">Membrane</keyword>
<protein>
    <submittedName>
        <fullName evidence="2">Uncharacterized protein</fullName>
    </submittedName>
</protein>
<dbReference type="InParanoid" id="A0A1V8SWJ5"/>
<feature type="transmembrane region" description="Helical" evidence="1">
    <location>
        <begin position="66"/>
        <end position="90"/>
    </location>
</feature>
<dbReference type="AlphaFoldDB" id="A0A1V8SWJ5"/>
<evidence type="ECO:0000313" key="3">
    <source>
        <dbReference type="Proteomes" id="UP000192596"/>
    </source>
</evidence>
<accession>A0A1V8SWJ5</accession>
<organism evidence="2 3">
    <name type="scientific">Cryoendolithus antarcticus</name>
    <dbReference type="NCBI Taxonomy" id="1507870"/>
    <lineage>
        <taxon>Eukaryota</taxon>
        <taxon>Fungi</taxon>
        <taxon>Dikarya</taxon>
        <taxon>Ascomycota</taxon>
        <taxon>Pezizomycotina</taxon>
        <taxon>Dothideomycetes</taxon>
        <taxon>Dothideomycetidae</taxon>
        <taxon>Cladosporiales</taxon>
        <taxon>Cladosporiaceae</taxon>
        <taxon>Cryoendolithus</taxon>
    </lineage>
</organism>
<evidence type="ECO:0000256" key="1">
    <source>
        <dbReference type="SAM" id="Phobius"/>
    </source>
</evidence>
<dbReference type="Proteomes" id="UP000192596">
    <property type="component" value="Unassembled WGS sequence"/>
</dbReference>
<name>A0A1V8SWJ5_9PEZI</name>
<evidence type="ECO:0000313" key="2">
    <source>
        <dbReference type="EMBL" id="OQO03545.1"/>
    </source>
</evidence>
<feature type="transmembrane region" description="Helical" evidence="1">
    <location>
        <begin position="111"/>
        <end position="130"/>
    </location>
</feature>
<reference evidence="3" key="1">
    <citation type="submission" date="2017-03" db="EMBL/GenBank/DDBJ databases">
        <title>Genomes of endolithic fungi from Antarctica.</title>
        <authorList>
            <person name="Coleine C."/>
            <person name="Masonjones S."/>
            <person name="Stajich J.E."/>
        </authorList>
    </citation>
    <scope>NUCLEOTIDE SEQUENCE [LARGE SCALE GENOMIC DNA]</scope>
    <source>
        <strain evidence="3">CCFEE 5527</strain>
    </source>
</reference>
<proteinExistence type="predicted"/>
<dbReference type="EMBL" id="NAJO01000024">
    <property type="protein sequence ID" value="OQO03545.1"/>
    <property type="molecule type" value="Genomic_DNA"/>
</dbReference>
<keyword evidence="3" id="KW-1185">Reference proteome</keyword>
<comment type="caution">
    <text evidence="2">The sequence shown here is derived from an EMBL/GenBank/DDBJ whole genome shotgun (WGS) entry which is preliminary data.</text>
</comment>
<feature type="transmembrane region" description="Helical" evidence="1">
    <location>
        <begin position="150"/>
        <end position="172"/>
    </location>
</feature>
<keyword evidence="1" id="KW-0812">Transmembrane</keyword>